<dbReference type="AlphaFoldDB" id="A0A8H6TDX2"/>
<feature type="compositionally biased region" description="Basic and acidic residues" evidence="1">
    <location>
        <begin position="271"/>
        <end position="299"/>
    </location>
</feature>
<organism evidence="3 4">
    <name type="scientific">Mycena indigotica</name>
    <dbReference type="NCBI Taxonomy" id="2126181"/>
    <lineage>
        <taxon>Eukaryota</taxon>
        <taxon>Fungi</taxon>
        <taxon>Dikarya</taxon>
        <taxon>Basidiomycota</taxon>
        <taxon>Agaricomycotina</taxon>
        <taxon>Agaricomycetes</taxon>
        <taxon>Agaricomycetidae</taxon>
        <taxon>Agaricales</taxon>
        <taxon>Marasmiineae</taxon>
        <taxon>Mycenaceae</taxon>
        <taxon>Mycena</taxon>
    </lineage>
</organism>
<dbReference type="GeneID" id="59340250"/>
<feature type="region of interest" description="Disordered" evidence="1">
    <location>
        <begin position="431"/>
        <end position="464"/>
    </location>
</feature>
<feature type="region of interest" description="Disordered" evidence="1">
    <location>
        <begin position="1"/>
        <end position="44"/>
    </location>
</feature>
<dbReference type="EMBL" id="JACAZF010000001">
    <property type="protein sequence ID" value="KAF7315621.1"/>
    <property type="molecule type" value="Genomic_DNA"/>
</dbReference>
<protein>
    <submittedName>
        <fullName evidence="3">DUF2786 domain-containing protein</fullName>
    </submittedName>
</protein>
<gene>
    <name evidence="3" type="ORF">MIND_00077500</name>
</gene>
<name>A0A8H6TDX2_9AGAR</name>
<evidence type="ECO:0000313" key="3">
    <source>
        <dbReference type="EMBL" id="KAF7315621.1"/>
    </source>
</evidence>
<comment type="caution">
    <text evidence="3">The sequence shown here is derived from an EMBL/GenBank/DDBJ whole genome shotgun (WGS) entry which is preliminary data.</text>
</comment>
<keyword evidence="4" id="KW-1185">Reference proteome</keyword>
<feature type="region of interest" description="Disordered" evidence="1">
    <location>
        <begin position="271"/>
        <end position="309"/>
    </location>
</feature>
<sequence length="464" mass="51838">MGKRRTYDSDSSSDHDVSSNSEEDYSDFERAPKKKRARTVRTPKIKTPTTQAHVTIRATDTPLDTADAQQRVSNIDEAVLGRIRKALALAVHEGTGEQEAPSCPGPLRGDFELTALSVSQADVLAHETDAEKLQRAGQSVVSIKSTISPDKAVSHFSWTNALAAAMGTFFGCQSYSTAFRGAFPKIDWTFYGLAEQTVAAAHAFEMCYNLILNWSLKPEVGKGINVRNCYCSGVASGLQKMAREDKEKDKQRAVKKELALIKAREAEEAAEDKSRLDRLKAPKEEEVKPTPRDRKVKVEEVEDEDSLKPKVESVTIAQPDDSHDYDDDDYGIGAPVYETVGADFDAADDVNNLLDLDAELERSKTRDRTKRSMPPPPPPVIKKEEPEEEESPWNSVSQLIQFRETSIAIGDDYLKKEGIKLRKGRKLQPLEFKDSRSSASYNRGREDARKIDVRQRQIKDVDME</sequence>
<feature type="compositionally biased region" description="Basic residues" evidence="1">
    <location>
        <begin position="32"/>
        <end position="44"/>
    </location>
</feature>
<feature type="domain" description="DUF7168" evidence="2">
    <location>
        <begin position="136"/>
        <end position="273"/>
    </location>
</feature>
<evidence type="ECO:0000256" key="1">
    <source>
        <dbReference type="SAM" id="MobiDB-lite"/>
    </source>
</evidence>
<accession>A0A8H6TDX2</accession>
<proteinExistence type="predicted"/>
<feature type="compositionally biased region" description="Basic and acidic residues" evidence="1">
    <location>
        <begin position="1"/>
        <end position="17"/>
    </location>
</feature>
<dbReference type="Pfam" id="PF23771">
    <property type="entry name" value="DUF7168"/>
    <property type="match status" value="1"/>
</dbReference>
<feature type="region of interest" description="Disordered" evidence="1">
    <location>
        <begin position="359"/>
        <end position="395"/>
    </location>
</feature>
<dbReference type="OrthoDB" id="3067443at2759"/>
<evidence type="ECO:0000313" key="4">
    <source>
        <dbReference type="Proteomes" id="UP000636479"/>
    </source>
</evidence>
<feature type="compositionally biased region" description="Basic and acidic residues" evidence="1">
    <location>
        <begin position="443"/>
        <end position="464"/>
    </location>
</feature>
<reference evidence="3" key="1">
    <citation type="submission" date="2020-05" db="EMBL/GenBank/DDBJ databases">
        <title>Mycena genomes resolve the evolution of fungal bioluminescence.</title>
        <authorList>
            <person name="Tsai I.J."/>
        </authorList>
    </citation>
    <scope>NUCLEOTIDE SEQUENCE</scope>
    <source>
        <strain evidence="3">171206Taipei</strain>
    </source>
</reference>
<dbReference type="RefSeq" id="XP_037225644.1">
    <property type="nucleotide sequence ID" value="XM_037357734.1"/>
</dbReference>
<dbReference type="InterPro" id="IPR055592">
    <property type="entry name" value="DUF7168"/>
</dbReference>
<dbReference type="Proteomes" id="UP000636479">
    <property type="component" value="Unassembled WGS sequence"/>
</dbReference>
<evidence type="ECO:0000259" key="2">
    <source>
        <dbReference type="Pfam" id="PF23771"/>
    </source>
</evidence>